<feature type="chain" id="PRO_5036926728" description="DUF2690 domain-containing protein" evidence="1">
    <location>
        <begin position="37"/>
        <end position="160"/>
    </location>
</feature>
<dbReference type="Pfam" id="PF10901">
    <property type="entry name" value="DUF2690"/>
    <property type="match status" value="1"/>
</dbReference>
<evidence type="ECO:0008006" key="4">
    <source>
        <dbReference type="Google" id="ProtNLM"/>
    </source>
</evidence>
<evidence type="ECO:0000313" key="2">
    <source>
        <dbReference type="EMBL" id="GGN74702.1"/>
    </source>
</evidence>
<dbReference type="Proteomes" id="UP000600365">
    <property type="component" value="Unassembled WGS sequence"/>
</dbReference>
<reference evidence="2 3" key="1">
    <citation type="journal article" date="2014" name="Int. J. Syst. Evol. Microbiol.">
        <title>Complete genome sequence of Corynebacterium casei LMG S-19264T (=DSM 44701T), isolated from a smear-ripened cheese.</title>
        <authorList>
            <consortium name="US DOE Joint Genome Institute (JGI-PGF)"/>
            <person name="Walter F."/>
            <person name="Albersmeier A."/>
            <person name="Kalinowski J."/>
            <person name="Ruckert C."/>
        </authorList>
    </citation>
    <scope>NUCLEOTIDE SEQUENCE [LARGE SCALE GENOMIC DNA]</scope>
    <source>
        <strain evidence="2 3">CGMCC 4.7111</strain>
    </source>
</reference>
<gene>
    <name evidence="2" type="ORF">GCM10011579_054040</name>
</gene>
<keyword evidence="1" id="KW-0732">Signal</keyword>
<sequence length="160" mass="17072">MEMEKSRRMKSLAKVALVPLAAAVVSLVPLGGTAYAAGCNGTGCENKGPVSMGCDRDAHTVLVGEVYSTAGGRTDFELRWSNSCWAGWARTGDSVYAATISVEKWNPDRTTLISRRTVDVKDGRHDWTNMVGGKGYMVRACGKEKTSGKLSCTPFAGTDS</sequence>
<keyword evidence="3" id="KW-1185">Reference proteome</keyword>
<evidence type="ECO:0000256" key="1">
    <source>
        <dbReference type="SAM" id="SignalP"/>
    </source>
</evidence>
<name>A0A917Y9R9_9ACTN</name>
<proteinExistence type="predicted"/>
<comment type="caution">
    <text evidence="2">The sequence shown here is derived from an EMBL/GenBank/DDBJ whole genome shotgun (WGS) entry which is preliminary data.</text>
</comment>
<dbReference type="AlphaFoldDB" id="A0A917Y9R9"/>
<accession>A0A917Y9R9</accession>
<organism evidence="2 3">
    <name type="scientific">Streptomyces albiflavescens</name>
    <dbReference type="NCBI Taxonomy" id="1623582"/>
    <lineage>
        <taxon>Bacteria</taxon>
        <taxon>Bacillati</taxon>
        <taxon>Actinomycetota</taxon>
        <taxon>Actinomycetes</taxon>
        <taxon>Kitasatosporales</taxon>
        <taxon>Streptomycetaceae</taxon>
        <taxon>Streptomyces</taxon>
    </lineage>
</organism>
<dbReference type="InterPro" id="IPR021224">
    <property type="entry name" value="DUF2690"/>
</dbReference>
<feature type="signal peptide" evidence="1">
    <location>
        <begin position="1"/>
        <end position="36"/>
    </location>
</feature>
<protein>
    <recommendedName>
        <fullName evidence="4">DUF2690 domain-containing protein</fullName>
    </recommendedName>
</protein>
<dbReference type="EMBL" id="BMMM01000010">
    <property type="protein sequence ID" value="GGN74702.1"/>
    <property type="molecule type" value="Genomic_DNA"/>
</dbReference>
<evidence type="ECO:0000313" key="3">
    <source>
        <dbReference type="Proteomes" id="UP000600365"/>
    </source>
</evidence>